<dbReference type="EMBL" id="HADY01017093">
    <property type="protein sequence ID" value="SBP55578.1"/>
    <property type="molecule type" value="Transcribed_RNA"/>
</dbReference>
<accession>A0A1A8ALM5</accession>
<organism evidence="1">
    <name type="scientific">Nothobranchius furzeri</name>
    <name type="common">Turquoise killifish</name>
    <dbReference type="NCBI Taxonomy" id="105023"/>
    <lineage>
        <taxon>Eukaryota</taxon>
        <taxon>Metazoa</taxon>
        <taxon>Chordata</taxon>
        <taxon>Craniata</taxon>
        <taxon>Vertebrata</taxon>
        <taxon>Euteleostomi</taxon>
        <taxon>Actinopterygii</taxon>
        <taxon>Neopterygii</taxon>
        <taxon>Teleostei</taxon>
        <taxon>Neoteleostei</taxon>
        <taxon>Acanthomorphata</taxon>
        <taxon>Ovalentaria</taxon>
        <taxon>Atherinomorphae</taxon>
        <taxon>Cyprinodontiformes</taxon>
        <taxon>Nothobranchiidae</taxon>
        <taxon>Nothobranchius</taxon>
    </lineage>
</organism>
<sequence>LFDPLKASSELRLRQTVKFSPERNTSPESMKLWLILPFLQLWGNVNISFSQNGKSF</sequence>
<protein>
    <submittedName>
        <fullName evidence="1">Uncharacterized protein</fullName>
    </submittedName>
</protein>
<proteinExistence type="predicted"/>
<feature type="non-terminal residue" evidence="1">
    <location>
        <position position="1"/>
    </location>
</feature>
<dbReference type="AlphaFoldDB" id="A0A1A8ALM5"/>
<gene>
    <name evidence="1" type="primary">Nfu_g_1_023938</name>
</gene>
<evidence type="ECO:0000313" key="1">
    <source>
        <dbReference type="EMBL" id="SBP55578.1"/>
    </source>
</evidence>
<feature type="non-terminal residue" evidence="1">
    <location>
        <position position="56"/>
    </location>
</feature>
<name>A0A1A8ALM5_NOTFU</name>
<reference evidence="1" key="1">
    <citation type="submission" date="2016-05" db="EMBL/GenBank/DDBJ databases">
        <authorList>
            <person name="Lavstsen T."/>
            <person name="Jespersen J.S."/>
        </authorList>
    </citation>
    <scope>NUCLEOTIDE SEQUENCE</scope>
    <source>
        <tissue evidence="1">Brain</tissue>
    </source>
</reference>
<reference evidence="1" key="2">
    <citation type="submission" date="2016-06" db="EMBL/GenBank/DDBJ databases">
        <title>The genome of a short-lived fish provides insights into sex chromosome evolution and the genetic control of aging.</title>
        <authorList>
            <person name="Reichwald K."/>
            <person name="Felder M."/>
            <person name="Petzold A."/>
            <person name="Koch P."/>
            <person name="Groth M."/>
            <person name="Platzer M."/>
        </authorList>
    </citation>
    <scope>NUCLEOTIDE SEQUENCE</scope>
    <source>
        <tissue evidence="1">Brain</tissue>
    </source>
</reference>